<feature type="non-terminal residue" evidence="1">
    <location>
        <position position="1"/>
    </location>
</feature>
<evidence type="ECO:0000313" key="1">
    <source>
        <dbReference type="EMBL" id="KKL74012.1"/>
    </source>
</evidence>
<name>A0A0F9HFY8_9ZZZZ</name>
<protein>
    <submittedName>
        <fullName evidence="1">Uncharacterized protein</fullName>
    </submittedName>
</protein>
<accession>A0A0F9HFY8</accession>
<dbReference type="AlphaFoldDB" id="A0A0F9HFY8"/>
<gene>
    <name evidence="1" type="ORF">LCGC14_2069140</name>
</gene>
<dbReference type="EMBL" id="LAZR01024787">
    <property type="protein sequence ID" value="KKL74012.1"/>
    <property type="molecule type" value="Genomic_DNA"/>
</dbReference>
<organism evidence="1">
    <name type="scientific">marine sediment metagenome</name>
    <dbReference type="NCBI Taxonomy" id="412755"/>
    <lineage>
        <taxon>unclassified sequences</taxon>
        <taxon>metagenomes</taxon>
        <taxon>ecological metagenomes</taxon>
    </lineage>
</organism>
<reference evidence="1" key="1">
    <citation type="journal article" date="2015" name="Nature">
        <title>Complex archaea that bridge the gap between prokaryotes and eukaryotes.</title>
        <authorList>
            <person name="Spang A."/>
            <person name="Saw J.H."/>
            <person name="Jorgensen S.L."/>
            <person name="Zaremba-Niedzwiedzka K."/>
            <person name="Martijn J."/>
            <person name="Lind A.E."/>
            <person name="van Eijk R."/>
            <person name="Schleper C."/>
            <person name="Guy L."/>
            <person name="Ettema T.J."/>
        </authorList>
    </citation>
    <scope>NUCLEOTIDE SEQUENCE</scope>
</reference>
<proteinExistence type="predicted"/>
<sequence>TDRAAGLINLWGSTFVLMPDGLYSFNSKGRSRLVHGALGAWENAHINVPMSLYKDSIVIPHPSGLLLYTLEEDPVNIGLDRGTVLGALPEPGVTELHGGVHHSTDTVSDFIYEVYQPSNNSTTALLLCGYRFGRDFVWQSLATLTLNDAELMLGCKVARNGRSESVNHVTPTLWSQSGEDLVYMKLDPSASPFHGRADTHKVTLSADAYMSELRFTEPVDLTGIIVNTSTDMIDGDEFQISLLTNGNGEDATVAICRGSGTRHVRTIDRDKGGNDVTSLVLHVNWTATNTSNRVPPAILSIVLYGKPSVGSEAN</sequence>
<comment type="caution">
    <text evidence="1">The sequence shown here is derived from an EMBL/GenBank/DDBJ whole genome shotgun (WGS) entry which is preliminary data.</text>
</comment>